<organism evidence="1 2">
    <name type="scientific">Epidermidibacterium keratini</name>
    <dbReference type="NCBI Taxonomy" id="1891644"/>
    <lineage>
        <taxon>Bacteria</taxon>
        <taxon>Bacillati</taxon>
        <taxon>Actinomycetota</taxon>
        <taxon>Actinomycetes</taxon>
        <taxon>Sporichthyales</taxon>
        <taxon>Sporichthyaceae</taxon>
        <taxon>Epidermidibacterium</taxon>
    </lineage>
</organism>
<evidence type="ECO:0000313" key="2">
    <source>
        <dbReference type="Proteomes" id="UP000463857"/>
    </source>
</evidence>
<keyword evidence="1" id="KW-0378">Hydrolase</keyword>
<dbReference type="KEGG" id="eke:EK0264_13070"/>
<dbReference type="InParanoid" id="A0A7L4YQ33"/>
<dbReference type="PIRSF" id="PIRSF035170">
    <property type="entry name" value="HD_phosphohydro"/>
    <property type="match status" value="1"/>
</dbReference>
<dbReference type="InterPro" id="IPR009218">
    <property type="entry name" value="HD_phosphohydro"/>
</dbReference>
<dbReference type="PANTHER" id="PTHR21174">
    <property type="match status" value="1"/>
</dbReference>
<reference evidence="1 2" key="1">
    <citation type="journal article" date="2018" name="Int. J. Syst. Evol. Microbiol.">
        <title>Epidermidibacterium keratini gen. nov., sp. nov., a member of the family Sporichthyaceae, isolated from keratin epidermis.</title>
        <authorList>
            <person name="Lee D.G."/>
            <person name="Trujillo M.E."/>
            <person name="Kang S."/>
            <person name="Nam J.J."/>
            <person name="Kim Y.J."/>
        </authorList>
    </citation>
    <scope>NUCLEOTIDE SEQUENCE [LARGE SCALE GENOMIC DNA]</scope>
    <source>
        <strain evidence="1 2">EPI-7</strain>
    </source>
</reference>
<protein>
    <submittedName>
        <fullName evidence="1">Metal-dependent phosphohydrolase</fullName>
    </submittedName>
</protein>
<name>A0A7L4YQ33_9ACTN</name>
<dbReference type="PANTHER" id="PTHR21174:SF0">
    <property type="entry name" value="HD PHOSPHOHYDROLASE FAMILY PROTEIN-RELATED"/>
    <property type="match status" value="1"/>
</dbReference>
<sequence>MSDSWLWTQWSRIAGESAVSREVWTDLVARWSEPQRTYHDLSHLMFMLRFMDDYGPVDDATAYAAWLHDAVYDPTSQTNEADSAALAEPILTALDRGELTDRVRELVLLTATHEAPDDDPQAALLLDADLAILGQDPQIYLRYVEAVRREYAHVSDEDFLRGRSEILRGFADRERLYLLDVVHGVLDEPARRNIAAELAVYDARD</sequence>
<evidence type="ECO:0000313" key="1">
    <source>
        <dbReference type="EMBL" id="QHC01132.1"/>
    </source>
</evidence>
<dbReference type="RefSeq" id="WP_159546269.1">
    <property type="nucleotide sequence ID" value="NZ_CP047156.1"/>
</dbReference>
<dbReference type="OrthoDB" id="9808993at2"/>
<dbReference type="GO" id="GO:0016787">
    <property type="term" value="F:hydrolase activity"/>
    <property type="evidence" value="ECO:0007669"/>
    <property type="project" value="UniProtKB-KW"/>
</dbReference>
<accession>A0A7L4YQ33</accession>
<dbReference type="EMBL" id="CP047156">
    <property type="protein sequence ID" value="QHC01132.1"/>
    <property type="molecule type" value="Genomic_DNA"/>
</dbReference>
<proteinExistence type="predicted"/>
<keyword evidence="2" id="KW-1185">Reference proteome</keyword>
<dbReference type="SUPFAM" id="SSF109604">
    <property type="entry name" value="HD-domain/PDEase-like"/>
    <property type="match status" value="1"/>
</dbReference>
<dbReference type="AlphaFoldDB" id="A0A7L4YQ33"/>
<gene>
    <name evidence="1" type="ORF">EK0264_13070</name>
</gene>
<dbReference type="Proteomes" id="UP000463857">
    <property type="component" value="Chromosome"/>
</dbReference>